<dbReference type="Proteomes" id="UP000182448">
    <property type="component" value="Unassembled WGS sequence"/>
</dbReference>
<dbReference type="Pfam" id="PF03176">
    <property type="entry name" value="MMPL"/>
    <property type="match status" value="1"/>
</dbReference>
<dbReference type="InterPro" id="IPR050545">
    <property type="entry name" value="Mycobact_MmpL"/>
</dbReference>
<evidence type="ECO:0000313" key="11">
    <source>
        <dbReference type="Proteomes" id="UP000585749"/>
    </source>
</evidence>
<evidence type="ECO:0000259" key="7">
    <source>
        <dbReference type="Pfam" id="PF03176"/>
    </source>
</evidence>
<dbReference type="PANTHER" id="PTHR33406">
    <property type="entry name" value="MEMBRANE PROTEIN MJ1562-RELATED"/>
    <property type="match status" value="1"/>
</dbReference>
<dbReference type="EMBL" id="JAAXPM010000014">
    <property type="protein sequence ID" value="NKY67616.1"/>
    <property type="molecule type" value="Genomic_DNA"/>
</dbReference>
<dbReference type="RefSeq" id="WP_074426726.1">
    <property type="nucleotide sequence ID" value="NZ_BJEG01000001.1"/>
</dbReference>
<feature type="transmembrane region" description="Helical" evidence="6">
    <location>
        <begin position="175"/>
        <end position="195"/>
    </location>
</feature>
<evidence type="ECO:0000256" key="3">
    <source>
        <dbReference type="ARBA" id="ARBA00022692"/>
    </source>
</evidence>
<dbReference type="InterPro" id="IPR004869">
    <property type="entry name" value="MMPL_dom"/>
</dbReference>
<evidence type="ECO:0000313" key="8">
    <source>
        <dbReference type="EMBL" id="NKY67616.1"/>
    </source>
</evidence>
<evidence type="ECO:0000256" key="5">
    <source>
        <dbReference type="ARBA" id="ARBA00023136"/>
    </source>
</evidence>
<evidence type="ECO:0000256" key="4">
    <source>
        <dbReference type="ARBA" id="ARBA00022989"/>
    </source>
</evidence>
<dbReference type="AlphaFoldDB" id="A0A4Y4G7T4"/>
<reference evidence="9 10" key="1">
    <citation type="submission" date="2016-08" db="EMBL/GenBank/DDBJ databases">
        <authorList>
            <person name="Varghese N."/>
            <person name="Submissions Spin"/>
        </authorList>
    </citation>
    <scope>NUCLEOTIDE SEQUENCE [LARGE SCALE GENOMIC DNA]</scope>
    <source>
        <strain evidence="9 10">R-53116</strain>
    </source>
</reference>
<comment type="subcellular location">
    <subcellularLocation>
        <location evidence="1">Cell membrane</location>
        <topology evidence="1">Multi-pass membrane protein</topology>
    </subcellularLocation>
</comment>
<keyword evidence="10" id="KW-1185">Reference proteome</keyword>
<organism evidence="8 11">
    <name type="scientific">Weissella hellenica</name>
    <dbReference type="NCBI Taxonomy" id="46256"/>
    <lineage>
        <taxon>Bacteria</taxon>
        <taxon>Bacillati</taxon>
        <taxon>Bacillota</taxon>
        <taxon>Bacilli</taxon>
        <taxon>Lactobacillales</taxon>
        <taxon>Lactobacillaceae</taxon>
        <taxon>Weissella</taxon>
    </lineage>
</organism>
<dbReference type="SUPFAM" id="SSF82866">
    <property type="entry name" value="Multidrug efflux transporter AcrB transmembrane domain"/>
    <property type="match status" value="1"/>
</dbReference>
<evidence type="ECO:0000256" key="6">
    <source>
        <dbReference type="SAM" id="Phobius"/>
    </source>
</evidence>
<keyword evidence="5 6" id="KW-0472">Membrane</keyword>
<keyword evidence="3 6" id="KW-0812">Transmembrane</keyword>
<feature type="transmembrane region" description="Helical" evidence="6">
    <location>
        <begin position="202"/>
        <end position="229"/>
    </location>
</feature>
<dbReference type="EMBL" id="FMAW01000001">
    <property type="protein sequence ID" value="SCB75048.1"/>
    <property type="molecule type" value="Genomic_DNA"/>
</dbReference>
<comment type="caution">
    <text evidence="8">The sequence shown here is derived from an EMBL/GenBank/DDBJ whole genome shotgun (WGS) entry which is preliminary data.</text>
</comment>
<reference evidence="8 11" key="2">
    <citation type="submission" date="2020-04" db="EMBL/GenBank/DDBJ databases">
        <title>MicrobeNet Type strains.</title>
        <authorList>
            <person name="Nicholson A.C."/>
        </authorList>
    </citation>
    <scope>NUCLEOTIDE SEQUENCE [LARGE SCALE GENOMIC DNA]</scope>
    <source>
        <strain evidence="8 11">CCUG 33494</strain>
    </source>
</reference>
<feature type="domain" description="Membrane transport protein MMPL" evidence="7">
    <location>
        <begin position="47"/>
        <end position="261"/>
    </location>
</feature>
<dbReference type="Proteomes" id="UP000585749">
    <property type="component" value="Unassembled WGS sequence"/>
</dbReference>
<dbReference type="PANTHER" id="PTHR33406:SF13">
    <property type="entry name" value="MEMBRANE PROTEIN YDFJ"/>
    <property type="match status" value="1"/>
</dbReference>
<dbReference type="GO" id="GO:0005886">
    <property type="term" value="C:plasma membrane"/>
    <property type="evidence" value="ECO:0007669"/>
    <property type="project" value="UniProtKB-SubCell"/>
</dbReference>
<feature type="transmembrane region" description="Helical" evidence="6">
    <location>
        <begin position="235"/>
        <end position="256"/>
    </location>
</feature>
<sequence>MNNFLARFGKWTYNNKFKVIISWVVILIVFIGSLIAMGSHFNTNLKISGVPSTDVQNVLKEEFNQSVDAGTMNIVVQNKQDDSIQAQDDKKRINAAVKQIKADHQDNIKSITSPYDSQTISEDKTTGIISIIFKKDANNVSKSVVNDIQAITNDKVNSQNLKVAYSGNVMQDFDIGGTSEIIGILIAFVLLLVLFKSFVTAGLPIITAIVGLVSGLIVVMLGTNVFSIASVAQTLSIMISLAVGIDYALFILHRFIGELKQVAKMKYIILVK</sequence>
<name>A0A4Y4G7T4_WEIHE</name>
<evidence type="ECO:0000256" key="1">
    <source>
        <dbReference type="ARBA" id="ARBA00004651"/>
    </source>
</evidence>
<feature type="transmembrane region" description="Helical" evidence="6">
    <location>
        <begin position="20"/>
        <end position="41"/>
    </location>
</feature>
<evidence type="ECO:0000313" key="10">
    <source>
        <dbReference type="Proteomes" id="UP000182448"/>
    </source>
</evidence>
<evidence type="ECO:0000313" key="9">
    <source>
        <dbReference type="EMBL" id="SCB75048.1"/>
    </source>
</evidence>
<dbReference type="OrthoDB" id="7051771at2"/>
<keyword evidence="4 6" id="KW-1133">Transmembrane helix</keyword>
<gene>
    <name evidence="9" type="ORF">GA0061075_101196</name>
    <name evidence="8" type="ORF">HF960_08125</name>
</gene>
<dbReference type="Gene3D" id="1.20.1640.10">
    <property type="entry name" value="Multidrug efflux transporter AcrB transmembrane domain"/>
    <property type="match status" value="1"/>
</dbReference>
<protein>
    <submittedName>
        <fullName evidence="9">MMPL family protein</fullName>
    </submittedName>
    <submittedName>
        <fullName evidence="8">MMPL family transporter</fullName>
    </submittedName>
</protein>
<accession>A0A4Y4G7T4</accession>
<proteinExistence type="predicted"/>
<evidence type="ECO:0000256" key="2">
    <source>
        <dbReference type="ARBA" id="ARBA00022475"/>
    </source>
</evidence>
<keyword evidence="2" id="KW-1003">Cell membrane</keyword>